<sequence length="712" mass="79083">MDEDVQRIINEITEGVTDKTYLIEEDAKTLTKKSEELDDLIRSTKEKLGSLVQKTLNEVVILDRAVKDCLNQVKGGLLMAFGEYVKKNLLSTIKGQIIQITKTTGLEGVRQRLVEEYSGHFKNDFKQVVIGWIEEILSDNMVVKDYFGQYVKMNKGLNVKFKEEYIDTEHDSIKVGETEYVANAIVNHLKTSVGITMAEAKVSRDDKDKIHTNIKAVEDCITAFVATLDEKIKEKNSIFLDSSALVIGLANAINTSVVRITHKDISANFLRSAVAAILAALSGKANQVLSELEAFAGIEASEIAKVDAALGVAESLNENLRRATNSKTKEAGATGFYNVDEHVDTILDAEIGESDPGDGKVKLEGVLSFARYRRSITLDAKLKSNPTGTKEEGQLPESIGAIKEEAAGIFIGHITSGLTALSDKIKQDLDTITRAITASANVVKDNLLKFRDDKIGNAAKYTAIKPNTLQKIHENFEELRDPVAKALDGATDLLDKFLAGADKHYTQIISDHVKKDIQKATNKLTTHARKRYVESIKFLLTEFARKVRTELRDLPREIDADLKIGFKGFMKDFHVPLTNDLSSDDYTVHKLSYAFKLCFGPWQMLLEREIDRVDKEERKRKNRTPAVSEVTYTKRLKSVFGALDEVLMHFTGKNGYDRDTHGKLDNLEAAIVGLKPQDFAKQNTGILDSIAAQSLLAAARVGRLAKITYLQP</sequence>
<dbReference type="KEGG" id="bbig:BBBOND_0308450"/>
<evidence type="ECO:0000313" key="1">
    <source>
        <dbReference type="EMBL" id="CDR96941.1"/>
    </source>
</evidence>
<dbReference type="EMBL" id="LK391709">
    <property type="protein sequence ID" value="CDR96941.1"/>
    <property type="molecule type" value="Genomic_DNA"/>
</dbReference>
<dbReference type="GeneID" id="24565482"/>
<dbReference type="VEuPathDB" id="PiroplasmaDB:BBBOND_0308450"/>
<proteinExistence type="predicted"/>
<dbReference type="RefSeq" id="XP_012769127.1">
    <property type="nucleotide sequence ID" value="XM_012913673.1"/>
</dbReference>
<protein>
    <submittedName>
        <fullName evidence="1">Uncharacterized protein</fullName>
    </submittedName>
</protein>
<organism evidence="1 2">
    <name type="scientific">Babesia bigemina</name>
    <dbReference type="NCBI Taxonomy" id="5866"/>
    <lineage>
        <taxon>Eukaryota</taxon>
        <taxon>Sar</taxon>
        <taxon>Alveolata</taxon>
        <taxon>Apicomplexa</taxon>
        <taxon>Aconoidasida</taxon>
        <taxon>Piroplasmida</taxon>
        <taxon>Babesiidae</taxon>
        <taxon>Babesia</taxon>
    </lineage>
</organism>
<gene>
    <name evidence="1" type="ORF">BBBOND_0308450</name>
</gene>
<reference evidence="2" key="1">
    <citation type="journal article" date="2014" name="Nucleic Acids Res.">
        <title>The evolutionary dynamics of variant antigen genes in Babesia reveal a history of genomic innovation underlying host-parasite interaction.</title>
        <authorList>
            <person name="Jackson A.P."/>
            <person name="Otto T.D."/>
            <person name="Darby A."/>
            <person name="Ramaprasad A."/>
            <person name="Xia D."/>
            <person name="Echaide I.E."/>
            <person name="Farber M."/>
            <person name="Gahlot S."/>
            <person name="Gamble J."/>
            <person name="Gupta D."/>
            <person name="Gupta Y."/>
            <person name="Jackson L."/>
            <person name="Malandrin L."/>
            <person name="Malas T.B."/>
            <person name="Moussa E."/>
            <person name="Nair M."/>
            <person name="Reid A.J."/>
            <person name="Sanders M."/>
            <person name="Sharma J."/>
            <person name="Tracey A."/>
            <person name="Quail M.A."/>
            <person name="Weir W."/>
            <person name="Wastling J.M."/>
            <person name="Hall N."/>
            <person name="Willadsen P."/>
            <person name="Lingelbach K."/>
            <person name="Shiels B."/>
            <person name="Tait A."/>
            <person name="Berriman M."/>
            <person name="Allred D.R."/>
            <person name="Pain A."/>
        </authorList>
    </citation>
    <scope>NUCLEOTIDE SEQUENCE [LARGE SCALE GENOMIC DNA]</scope>
    <source>
        <strain evidence="2">Bond</strain>
    </source>
</reference>
<dbReference type="AlphaFoldDB" id="A0A061D8C3"/>
<name>A0A061D8C3_BABBI</name>
<dbReference type="Proteomes" id="UP000033188">
    <property type="component" value="Chromosome 3"/>
</dbReference>
<evidence type="ECO:0000313" key="2">
    <source>
        <dbReference type="Proteomes" id="UP000033188"/>
    </source>
</evidence>
<keyword evidence="2" id="KW-1185">Reference proteome</keyword>
<accession>A0A061D8C3</accession>